<comment type="similarity">
    <text evidence="2">Belongs to the nucleoporin GLFG family.</text>
</comment>
<gene>
    <name evidence="11" type="primary">Contig2678.g2873</name>
    <name evidence="11" type="ORF">STYLEM_6072</name>
</gene>
<dbReference type="SUPFAM" id="SSF82215">
    <property type="entry name" value="C-terminal autoproteolytic domain of nucleoporin nup98"/>
    <property type="match status" value="1"/>
</dbReference>
<keyword evidence="5" id="KW-0653">Protein transport</keyword>
<dbReference type="Pfam" id="PF04096">
    <property type="entry name" value="Nucleoporin2"/>
    <property type="match status" value="1"/>
</dbReference>
<dbReference type="InterPro" id="IPR007230">
    <property type="entry name" value="Nup98_auto-Pept-S59_dom"/>
</dbReference>
<reference evidence="11 12" key="1">
    <citation type="submission" date="2014-06" db="EMBL/GenBank/DDBJ databases">
        <authorList>
            <person name="Swart Estienne"/>
        </authorList>
    </citation>
    <scope>NUCLEOTIDE SEQUENCE [LARGE SCALE GENOMIC DNA]</scope>
    <source>
        <strain evidence="11 12">130c</strain>
    </source>
</reference>
<feature type="compositionally biased region" description="Low complexity" evidence="9">
    <location>
        <begin position="245"/>
        <end position="413"/>
    </location>
</feature>
<dbReference type="PANTHER" id="PTHR23198:SF6">
    <property type="entry name" value="NUCLEAR PORE COMPLEX PROTEIN NUP98-NUP96"/>
    <property type="match status" value="1"/>
</dbReference>
<evidence type="ECO:0000256" key="4">
    <source>
        <dbReference type="ARBA" id="ARBA00022816"/>
    </source>
</evidence>
<evidence type="ECO:0000259" key="10">
    <source>
        <dbReference type="PROSITE" id="PS51434"/>
    </source>
</evidence>
<evidence type="ECO:0000313" key="12">
    <source>
        <dbReference type="Proteomes" id="UP000039865"/>
    </source>
</evidence>
<dbReference type="GO" id="GO:0051028">
    <property type="term" value="P:mRNA transport"/>
    <property type="evidence" value="ECO:0007669"/>
    <property type="project" value="UniProtKB-KW"/>
</dbReference>
<evidence type="ECO:0000256" key="1">
    <source>
        <dbReference type="ARBA" id="ARBA00004567"/>
    </source>
</evidence>
<dbReference type="PROSITE" id="PS51434">
    <property type="entry name" value="NUP_C"/>
    <property type="match status" value="1"/>
</dbReference>
<dbReference type="OrthoDB" id="3797628at2759"/>
<comment type="subcellular location">
    <subcellularLocation>
        <location evidence="1">Nucleus</location>
        <location evidence="1">Nuclear pore complex</location>
    </subcellularLocation>
</comment>
<sequence length="1110" mass="124111">MSYNNSRSFGNSGSGYNGGGFNSSSSFQSNNYNNNNNSNFNRSQTTWGSSNGNSWSSSNNNYSNTGGTSYGNQNRFGNNNNSSTNGGGYSNSYNSYSNNQYNNNNNNINSDPLGKHKGFYQAYQINQSVSTFGKTFTHKVEDIYDPNVSNCPKNGHFYHINTESQIANVSPQMVRMMDMIAGMNNGNQTTSYEYIAFEDFKQNHKNYKFFDLISGQGNFNVQQKTNWTSSSYGSSSYGNNSSSGYGNSYNNNNNNNTNRGSTWGNSGNSWGNSNSGSSWGNNNNNNNNSNGSTWGNNNNTQFGRSTWGNNNNNNSGWNNNNNNQSGSNNNQSSWGNNNNFNRSNTSFGNNGFGNNNSNYGGNTNNGNSNSWGGNNNNGNGFQGSSWGNNNNSNRSFSGFNNNNSGSQWGNNNNNGGGFNSGNNGSSWGNNNSGSANFGFNNNNNNNNQNRFGFGNNNNNNQGSSSFGFNNNSGGFNKSTSSFGSSSNFSFNPSNNNQGSFGFNQSKPMFGTTASGGGNMFGATTFGNNSSCFGNNSNNNSSGFRFGQTGNNGYGNNNYGNQQQSSLPVLTLTLGASQVQTGITIPTKPFMNQNNGNNNLIGLFGSQPLGFNNGNNNNQGMFSISNHNNGMNQPIIGNLQSIQDPYQAKYAFKSDKEIDDHILKAKLDAFGDLKSNPYHDLQIAIAASFTEKQQEDIMIDKYSPEIIEGNEKLDDNLKLMKMYHFYQKPFSLEKENQFVQLPGFNNQKSFLSNFKGQNKLNLTGMRIRTSQDDSNIKNHSPIIVPLSQDNLQTLERNQKMQEYHEYVVKTQEKIEKQKSHRQRKRTGSFDNNYEPLIAFKEANENSNIKLREADELMLPSNVDLMKVTFNFPQIGKLKESQVTFRIHKSRDVDDLYRKIEEILLQNYKMNQNKLDYIVLYKNVLLKRELSLEQANIIQNSQIYIQIVDGDEDMPKSSRKSSVNAIQNLPYAQKQLLPKPPKQGYRIQPDMADFARMTLMDLHRVENFIIQNEFGCIMFEGPTDLSEVDLGDLVTIKHKSAEVYDDRRHKKPEIGQKLNKKALITLFKFNVKKGKSQDEKNELLKQKIEAKGGEHMFYDMDKEIWQFRVYHF</sequence>
<feature type="compositionally biased region" description="Low complexity" evidence="9">
    <location>
        <begin position="420"/>
        <end position="471"/>
    </location>
</feature>
<organism evidence="11 12">
    <name type="scientific">Stylonychia lemnae</name>
    <name type="common">Ciliate</name>
    <dbReference type="NCBI Taxonomy" id="5949"/>
    <lineage>
        <taxon>Eukaryota</taxon>
        <taxon>Sar</taxon>
        <taxon>Alveolata</taxon>
        <taxon>Ciliophora</taxon>
        <taxon>Intramacronucleata</taxon>
        <taxon>Spirotrichea</taxon>
        <taxon>Stichotrichia</taxon>
        <taxon>Sporadotrichida</taxon>
        <taxon>Oxytrichidae</taxon>
        <taxon>Stylonychinae</taxon>
        <taxon>Stylonychia</taxon>
    </lineage>
</organism>
<feature type="domain" description="Peptidase S59" evidence="10">
    <location>
        <begin position="980"/>
        <end position="1110"/>
    </location>
</feature>
<dbReference type="PANTHER" id="PTHR23198">
    <property type="entry name" value="NUCLEOPORIN"/>
    <property type="match status" value="1"/>
</dbReference>
<accession>A0A078A4C1</accession>
<evidence type="ECO:0000256" key="9">
    <source>
        <dbReference type="SAM" id="MobiDB-lite"/>
    </source>
</evidence>
<evidence type="ECO:0000256" key="6">
    <source>
        <dbReference type="ARBA" id="ARBA00023010"/>
    </source>
</evidence>
<dbReference type="InterPro" id="IPR036903">
    <property type="entry name" value="Nup98_auto-Pept-S59_dom_sf"/>
</dbReference>
<protein>
    <recommendedName>
        <fullName evidence="10">Peptidase S59 domain-containing protein</fullName>
    </recommendedName>
</protein>
<dbReference type="GO" id="GO:0005643">
    <property type="term" value="C:nuclear pore"/>
    <property type="evidence" value="ECO:0007669"/>
    <property type="project" value="UniProtKB-SubCell"/>
</dbReference>
<keyword evidence="3" id="KW-0813">Transport</keyword>
<evidence type="ECO:0000313" key="11">
    <source>
        <dbReference type="EMBL" id="CDW77103.1"/>
    </source>
</evidence>
<dbReference type="InParanoid" id="A0A078A4C1"/>
<name>A0A078A4C1_STYLE</name>
<proteinExistence type="inferred from homology"/>
<keyword evidence="4" id="KW-0509">mRNA transport</keyword>
<keyword evidence="6" id="KW-0811">Translocation</keyword>
<keyword evidence="12" id="KW-1185">Reference proteome</keyword>
<keyword evidence="7" id="KW-0906">Nuclear pore complex</keyword>
<feature type="region of interest" description="Disordered" evidence="9">
    <location>
        <begin position="245"/>
        <end position="471"/>
    </location>
</feature>
<evidence type="ECO:0000256" key="5">
    <source>
        <dbReference type="ARBA" id="ARBA00022927"/>
    </source>
</evidence>
<keyword evidence="8" id="KW-0539">Nucleus</keyword>
<dbReference type="GO" id="GO:0017056">
    <property type="term" value="F:structural constituent of nuclear pore"/>
    <property type="evidence" value="ECO:0007669"/>
    <property type="project" value="InterPro"/>
</dbReference>
<dbReference type="InterPro" id="IPR037665">
    <property type="entry name" value="Nucleoporin_S59-like"/>
</dbReference>
<evidence type="ECO:0000256" key="8">
    <source>
        <dbReference type="ARBA" id="ARBA00023242"/>
    </source>
</evidence>
<feature type="region of interest" description="Disordered" evidence="9">
    <location>
        <begin position="27"/>
        <end position="113"/>
    </location>
</feature>
<evidence type="ECO:0000256" key="7">
    <source>
        <dbReference type="ARBA" id="ARBA00023132"/>
    </source>
</evidence>
<dbReference type="EMBL" id="CCKQ01005844">
    <property type="protein sequence ID" value="CDW77103.1"/>
    <property type="molecule type" value="Genomic_DNA"/>
</dbReference>
<dbReference type="Proteomes" id="UP000039865">
    <property type="component" value="Unassembled WGS sequence"/>
</dbReference>
<evidence type="ECO:0000256" key="2">
    <source>
        <dbReference type="ARBA" id="ARBA00008926"/>
    </source>
</evidence>
<dbReference type="GO" id="GO:0015031">
    <property type="term" value="P:protein transport"/>
    <property type="evidence" value="ECO:0007669"/>
    <property type="project" value="UniProtKB-KW"/>
</dbReference>
<evidence type="ECO:0000256" key="3">
    <source>
        <dbReference type="ARBA" id="ARBA00022448"/>
    </source>
</evidence>
<feature type="compositionally biased region" description="Low complexity" evidence="9">
    <location>
        <begin position="27"/>
        <end position="110"/>
    </location>
</feature>
<dbReference type="AlphaFoldDB" id="A0A078A4C1"/>
<dbReference type="Gene3D" id="3.30.1610.10">
    <property type="entry name" value="Peptidase S59, nucleoporin"/>
    <property type="match status" value="1"/>
</dbReference>